<dbReference type="InterPro" id="IPR014895">
    <property type="entry name" value="Alginate_lyase_2"/>
</dbReference>
<dbReference type="InterPro" id="IPR013320">
    <property type="entry name" value="ConA-like_dom_sf"/>
</dbReference>
<evidence type="ECO:0000313" key="3">
    <source>
        <dbReference type="Proteomes" id="UP000003136"/>
    </source>
</evidence>
<dbReference type="Proteomes" id="UP000003136">
    <property type="component" value="Unassembled WGS sequence"/>
</dbReference>
<evidence type="ECO:0000313" key="2">
    <source>
        <dbReference type="EMBL" id="EEC56444.1"/>
    </source>
</evidence>
<keyword evidence="3" id="KW-1185">Reference proteome</keyword>
<name>B7AW53_9FIRM</name>
<dbReference type="Gene3D" id="2.60.120.200">
    <property type="match status" value="1"/>
</dbReference>
<dbReference type="SUPFAM" id="SSF49899">
    <property type="entry name" value="Concanavalin A-like lectins/glucanases"/>
    <property type="match status" value="1"/>
</dbReference>
<feature type="domain" description="Alginate lyase 2" evidence="1">
    <location>
        <begin position="72"/>
        <end position="304"/>
    </location>
</feature>
<protein>
    <recommendedName>
        <fullName evidence="1">Alginate lyase 2 domain-containing protein</fullName>
    </recommendedName>
</protein>
<dbReference type="eggNOG" id="COG5297">
    <property type="taxonomic scope" value="Bacteria"/>
</dbReference>
<dbReference type="AlphaFoldDB" id="B7AW53"/>
<accession>B7AW53</accession>
<gene>
    <name evidence="2" type="ORF">BACPEC_02953</name>
</gene>
<dbReference type="STRING" id="483218.BACPEC_02953"/>
<reference evidence="2 3" key="2">
    <citation type="submission" date="2008-11" db="EMBL/GenBank/DDBJ databases">
        <authorList>
            <person name="Fulton L."/>
            <person name="Clifton S."/>
            <person name="Fulton B."/>
            <person name="Xu J."/>
            <person name="Minx P."/>
            <person name="Pepin K.H."/>
            <person name="Johnson M."/>
            <person name="Bhonagiri V."/>
            <person name="Nash W.E."/>
            <person name="Mardis E.R."/>
            <person name="Wilson R.K."/>
        </authorList>
    </citation>
    <scope>NUCLEOTIDE SEQUENCE [LARGE SCALE GENOMIC DNA]</scope>
    <source>
        <strain evidence="2 3">ATCC 43243</strain>
    </source>
</reference>
<proteinExistence type="predicted"/>
<dbReference type="Pfam" id="PF08787">
    <property type="entry name" value="Alginate_lyase2"/>
    <property type="match status" value="1"/>
</dbReference>
<comment type="caution">
    <text evidence="2">The sequence shown here is derived from an EMBL/GenBank/DDBJ whole genome shotgun (WGS) entry which is preliminary data.</text>
</comment>
<dbReference type="EMBL" id="ABVQ01000037">
    <property type="protein sequence ID" value="EEC56444.1"/>
    <property type="molecule type" value="Genomic_DNA"/>
</dbReference>
<organism evidence="2 3">
    <name type="scientific">[Bacteroides] pectinophilus ATCC 43243</name>
    <dbReference type="NCBI Taxonomy" id="483218"/>
    <lineage>
        <taxon>Bacteria</taxon>
        <taxon>Bacillati</taxon>
        <taxon>Bacillota</taxon>
        <taxon>Clostridia</taxon>
        <taxon>Eubacteriales</taxon>
    </lineage>
</organism>
<dbReference type="HOGENOM" id="CLU_911059_0_0_9"/>
<reference evidence="2 3" key="1">
    <citation type="submission" date="2008-11" db="EMBL/GenBank/DDBJ databases">
        <title>Draft genome sequence of Bacteroides pectinophilus (ATCC 43243).</title>
        <authorList>
            <person name="Sudarsanam P."/>
            <person name="Ley R."/>
            <person name="Guruge J."/>
            <person name="Turnbaugh P.J."/>
            <person name="Mahowald M."/>
            <person name="Liep D."/>
            <person name="Gordon J."/>
        </authorList>
    </citation>
    <scope>NUCLEOTIDE SEQUENCE [LARGE SCALE GENOMIC DNA]</scope>
    <source>
        <strain evidence="2 3">ATCC 43243</strain>
    </source>
</reference>
<evidence type="ECO:0000259" key="1">
    <source>
        <dbReference type="Pfam" id="PF08787"/>
    </source>
</evidence>
<sequence>MKKNLKIKSAVITAVTAIVVATASFGLYTAWYYHDDEAAAAYIAKPTEQSADDDDDDDGTIGRSPLIDTLNQNFKVQLPVYRDGSTTAVKEVGKGCSIAFDDYSDEYFYYAPADGAIVFYTPVFGAKTANTKYTRSELREISGSSTRDNWGWDGKHTLVTTESVTKIPANGKVMVCQVHAIQTDGGNGPVPVKVIYEGNAERIVVSFTISPAGKAADRYYFDNVKIGQKFTTAIDITDGRAMVTIESNGEKKSFEHDFKSQYENYAAWSEYLNYFKAGNYIQDDSDSSDGAASEVRMYDIAVSHR</sequence>